<dbReference type="EMBL" id="JBEYBF010000031">
    <property type="protein sequence ID" value="MEU1956000.1"/>
    <property type="molecule type" value="Genomic_DNA"/>
</dbReference>
<dbReference type="Proteomes" id="UP001550628">
    <property type="component" value="Unassembled WGS sequence"/>
</dbReference>
<accession>A0ABV2WYP3</accession>
<reference evidence="1 2" key="1">
    <citation type="submission" date="2024-06" db="EMBL/GenBank/DDBJ databases">
        <title>The Natural Products Discovery Center: Release of the First 8490 Sequenced Strains for Exploring Actinobacteria Biosynthetic Diversity.</title>
        <authorList>
            <person name="Kalkreuter E."/>
            <person name="Kautsar S.A."/>
            <person name="Yang D."/>
            <person name="Bader C.D."/>
            <person name="Teijaro C.N."/>
            <person name="Fluegel L."/>
            <person name="Davis C.M."/>
            <person name="Simpson J.R."/>
            <person name="Lauterbach L."/>
            <person name="Steele A.D."/>
            <person name="Gui C."/>
            <person name="Meng S."/>
            <person name="Li G."/>
            <person name="Viehrig K."/>
            <person name="Ye F."/>
            <person name="Su P."/>
            <person name="Kiefer A.F."/>
            <person name="Nichols A."/>
            <person name="Cepeda A.J."/>
            <person name="Yan W."/>
            <person name="Fan B."/>
            <person name="Jiang Y."/>
            <person name="Adhikari A."/>
            <person name="Zheng C.-J."/>
            <person name="Schuster L."/>
            <person name="Cowan T.M."/>
            <person name="Smanski M.J."/>
            <person name="Chevrette M.G."/>
            <person name="De Carvalho L.P.S."/>
            <person name="Shen B."/>
        </authorList>
    </citation>
    <scope>NUCLEOTIDE SEQUENCE [LARGE SCALE GENOMIC DNA]</scope>
    <source>
        <strain evidence="1 2">NPDC019708</strain>
    </source>
</reference>
<dbReference type="InterPro" id="IPR029068">
    <property type="entry name" value="Glyas_Bleomycin-R_OHBP_Dase"/>
</dbReference>
<sequence length="156" mass="18048">MRYFHVGKVVNDIDEAVARYGRLGLRFSRTRHVVTTYDVRGKLREVELLVTYSLEAPHLELIQEIQGDVWNSAEETLDHLGMWSDDVAADVVKYRQAGFETVLSTPASVSPRPLVAYMVNSDRMYIELLSTVTRPDVEKWLRTSHRPGDYFEHKHE</sequence>
<dbReference type="SUPFAM" id="SSF54593">
    <property type="entry name" value="Glyoxalase/Bleomycin resistance protein/Dihydroxybiphenyl dioxygenase"/>
    <property type="match status" value="1"/>
</dbReference>
<dbReference type="Pfam" id="PF13669">
    <property type="entry name" value="Glyoxalase_4"/>
    <property type="match status" value="1"/>
</dbReference>
<evidence type="ECO:0000313" key="1">
    <source>
        <dbReference type="EMBL" id="MEU1956000.1"/>
    </source>
</evidence>
<protein>
    <submittedName>
        <fullName evidence="1">VOC family protein</fullName>
    </submittedName>
</protein>
<keyword evidence="2" id="KW-1185">Reference proteome</keyword>
<evidence type="ECO:0000313" key="2">
    <source>
        <dbReference type="Proteomes" id="UP001550628"/>
    </source>
</evidence>
<proteinExistence type="predicted"/>
<gene>
    <name evidence="1" type="ORF">ABZ510_29610</name>
</gene>
<organism evidence="1 2">
    <name type="scientific">Nocardia rhamnosiphila</name>
    <dbReference type="NCBI Taxonomy" id="426716"/>
    <lineage>
        <taxon>Bacteria</taxon>
        <taxon>Bacillati</taxon>
        <taxon>Actinomycetota</taxon>
        <taxon>Actinomycetes</taxon>
        <taxon>Mycobacteriales</taxon>
        <taxon>Nocardiaceae</taxon>
        <taxon>Nocardia</taxon>
    </lineage>
</organism>
<dbReference type="Gene3D" id="3.10.180.10">
    <property type="entry name" value="2,3-Dihydroxybiphenyl 1,2-Dioxygenase, domain 1"/>
    <property type="match status" value="1"/>
</dbReference>
<name>A0ABV2WYP3_9NOCA</name>
<comment type="caution">
    <text evidence="1">The sequence shown here is derived from an EMBL/GenBank/DDBJ whole genome shotgun (WGS) entry which is preliminary data.</text>
</comment>
<dbReference type="RefSeq" id="WP_356959402.1">
    <property type="nucleotide sequence ID" value="NZ_JBEYBD010000028.1"/>
</dbReference>